<dbReference type="Proteomes" id="UP001255246">
    <property type="component" value="Unassembled WGS sequence"/>
</dbReference>
<evidence type="ECO:0000256" key="4">
    <source>
        <dbReference type="ARBA" id="ARBA00022692"/>
    </source>
</evidence>
<evidence type="ECO:0000313" key="11">
    <source>
        <dbReference type="Proteomes" id="UP001255246"/>
    </source>
</evidence>
<evidence type="ECO:0000259" key="9">
    <source>
        <dbReference type="Pfam" id="PF14905"/>
    </source>
</evidence>
<gene>
    <name evidence="10" type="ORF">RM706_10745</name>
</gene>
<keyword evidence="6" id="KW-0472">Membrane</keyword>
<evidence type="ECO:0000313" key="10">
    <source>
        <dbReference type="EMBL" id="MDT0607512.1"/>
    </source>
</evidence>
<feature type="chain" id="PRO_5046196208" evidence="8">
    <location>
        <begin position="21"/>
        <end position="811"/>
    </location>
</feature>
<dbReference type="InterPro" id="IPR041700">
    <property type="entry name" value="OMP_b-brl_3"/>
</dbReference>
<dbReference type="RefSeq" id="WP_311351292.1">
    <property type="nucleotide sequence ID" value="NZ_JAVRHR010000002.1"/>
</dbReference>
<evidence type="ECO:0000256" key="7">
    <source>
        <dbReference type="ARBA" id="ARBA00023237"/>
    </source>
</evidence>
<dbReference type="InterPro" id="IPR036942">
    <property type="entry name" value="Beta-barrel_TonB_sf"/>
</dbReference>
<protein>
    <submittedName>
        <fullName evidence="10">Outer membrane beta-barrel family protein</fullName>
    </submittedName>
</protein>
<dbReference type="SUPFAM" id="SSF49464">
    <property type="entry name" value="Carboxypeptidase regulatory domain-like"/>
    <property type="match status" value="1"/>
</dbReference>
<evidence type="ECO:0000256" key="6">
    <source>
        <dbReference type="ARBA" id="ARBA00023136"/>
    </source>
</evidence>
<keyword evidence="11" id="KW-1185">Reference proteome</keyword>
<feature type="domain" description="Outer membrane protein beta-barrel" evidence="9">
    <location>
        <begin position="382"/>
        <end position="751"/>
    </location>
</feature>
<evidence type="ECO:0000256" key="2">
    <source>
        <dbReference type="ARBA" id="ARBA00022448"/>
    </source>
</evidence>
<dbReference type="InterPro" id="IPR039426">
    <property type="entry name" value="TonB-dep_rcpt-like"/>
</dbReference>
<dbReference type="EMBL" id="JAVRHR010000002">
    <property type="protein sequence ID" value="MDT0607512.1"/>
    <property type="molecule type" value="Genomic_DNA"/>
</dbReference>
<reference evidence="10 11" key="1">
    <citation type="submission" date="2023-09" db="EMBL/GenBank/DDBJ databases">
        <authorList>
            <person name="Rey-Velasco X."/>
        </authorList>
    </citation>
    <scope>NUCLEOTIDE SEQUENCE [LARGE SCALE GENOMIC DNA]</scope>
    <source>
        <strain evidence="10 11">F388</strain>
    </source>
</reference>
<dbReference type="InterPro" id="IPR037066">
    <property type="entry name" value="Plug_dom_sf"/>
</dbReference>
<dbReference type="PANTHER" id="PTHR30069">
    <property type="entry name" value="TONB-DEPENDENT OUTER MEMBRANE RECEPTOR"/>
    <property type="match status" value="1"/>
</dbReference>
<dbReference type="Pfam" id="PF14905">
    <property type="entry name" value="OMP_b-brl_3"/>
    <property type="match status" value="1"/>
</dbReference>
<evidence type="ECO:0000256" key="5">
    <source>
        <dbReference type="ARBA" id="ARBA00022729"/>
    </source>
</evidence>
<organism evidence="10 11">
    <name type="scientific">Croceitalea rosinachiae</name>
    <dbReference type="NCBI Taxonomy" id="3075596"/>
    <lineage>
        <taxon>Bacteria</taxon>
        <taxon>Pseudomonadati</taxon>
        <taxon>Bacteroidota</taxon>
        <taxon>Flavobacteriia</taxon>
        <taxon>Flavobacteriales</taxon>
        <taxon>Flavobacteriaceae</taxon>
        <taxon>Croceitalea</taxon>
    </lineage>
</organism>
<dbReference type="Pfam" id="PF13620">
    <property type="entry name" value="CarboxypepD_reg"/>
    <property type="match status" value="1"/>
</dbReference>
<evidence type="ECO:0000256" key="8">
    <source>
        <dbReference type="SAM" id="SignalP"/>
    </source>
</evidence>
<evidence type="ECO:0000256" key="3">
    <source>
        <dbReference type="ARBA" id="ARBA00022452"/>
    </source>
</evidence>
<keyword evidence="5 8" id="KW-0732">Signal</keyword>
<proteinExistence type="predicted"/>
<dbReference type="Gene3D" id="2.40.170.20">
    <property type="entry name" value="TonB-dependent receptor, beta-barrel domain"/>
    <property type="match status" value="1"/>
</dbReference>
<comment type="subcellular location">
    <subcellularLocation>
        <location evidence="1">Cell outer membrane</location>
        <topology evidence="1">Multi-pass membrane protein</topology>
    </subcellularLocation>
</comment>
<name>A0ABU3ABG9_9FLAO</name>
<keyword evidence="2" id="KW-0813">Transport</keyword>
<evidence type="ECO:0000256" key="1">
    <source>
        <dbReference type="ARBA" id="ARBA00004571"/>
    </source>
</evidence>
<keyword evidence="3" id="KW-1134">Transmembrane beta strand</keyword>
<sequence length="811" mass="90521">MKSYILFLVCCLASVELLFGQLVGSVVDVDGNPVSYANVMIYSHPDSALQTGVITNEDGFFVINYANQGTFMLRIDLLSFKTWNSEPFTISGTDFKKDFEKIILEEEVTSLQGVEVRGQRKLIQRTQEGSIINVQASVMTQGSTALQLLERSPGVILDQYNNTFSLNGKSGTLIMINGKAQRIPIADLIAMLNGMSANTIERIELLTNPSARYDVDGNAGIINIVMSKNETLGIRGNLNLSTGYGKGVKQTTGLSLNYGGERSTIFGSYTFSYDDTFSGFRGVGVSEIPVLGGNTAIDFTSRTQQINRNHNLNLGYEYQVSETSSFGASALFNQSRPLVMTQNLGLYDFIINPFLEAQIRLNGDGNLKNLTSSVYYEKTGEKNSFMITGDYINYNSQTPNEVNSFYFDENGDPFQPESEIYNNGNRGFNETDINVGVLKLDYEHTINEKASLEGGIKGSLSNTVNDARIEILEGDEFVPDDRFISTLENKETIGAAYALTDYSISEKLKVQLGLRYEYWDQDFDDNTLDRSFEKLFPSFFATHAFSDTTALNFAYNKRITRPNYSDLASFLIYNGPTSVFSGNPQLLPAITDNISLTYNNKSFSISLLAANENNPIARFQITRNPQSNLAVVAPVNMEYQRNIDVQTNVPIRVAHWWDINLNGTLGIRKFKLLHTDERITHDYIHYNFNGSQTMRLPANLSLEISGWYTSRHFNGSTRNEGFGILNVGVKKEFKNGSSLQFAVTDIFQSLDIGFKYGTLTREAFGDVFTGTYSPESGFSRIFRVSYTYPFGNKKVKEARGKTGADTEKSRL</sequence>
<keyword evidence="4" id="KW-0812">Transmembrane</keyword>
<keyword evidence="7" id="KW-0998">Cell outer membrane</keyword>
<dbReference type="InterPro" id="IPR008969">
    <property type="entry name" value="CarboxyPept-like_regulatory"/>
</dbReference>
<accession>A0ABU3ABG9</accession>
<comment type="caution">
    <text evidence="10">The sequence shown here is derived from an EMBL/GenBank/DDBJ whole genome shotgun (WGS) entry which is preliminary data.</text>
</comment>
<dbReference type="PANTHER" id="PTHR30069:SF29">
    <property type="entry name" value="HEMOGLOBIN AND HEMOGLOBIN-HAPTOGLOBIN-BINDING PROTEIN 1-RELATED"/>
    <property type="match status" value="1"/>
</dbReference>
<dbReference type="Gene3D" id="2.170.130.10">
    <property type="entry name" value="TonB-dependent receptor, plug domain"/>
    <property type="match status" value="1"/>
</dbReference>
<feature type="signal peptide" evidence="8">
    <location>
        <begin position="1"/>
        <end position="20"/>
    </location>
</feature>
<dbReference type="SUPFAM" id="SSF56935">
    <property type="entry name" value="Porins"/>
    <property type="match status" value="1"/>
</dbReference>